<sequence>MLLDLEKSDFNKTLAPWIGRTSKMLNGYISDVLNSNNISITKQQWIILKILNENPEGIIQNKLAFITERNKASLTRLINGMEKKNLVARIQSKLDSRKNIVYSTEKGTELFLKTKPLMLNSIQKIQEGITDDEMTSFRNIINKIQQNLTNQSK</sequence>
<dbReference type="Proteomes" id="UP001597241">
    <property type="component" value="Unassembled WGS sequence"/>
</dbReference>
<dbReference type="PANTHER" id="PTHR42756">
    <property type="entry name" value="TRANSCRIPTIONAL REGULATOR, MARR"/>
    <property type="match status" value="1"/>
</dbReference>
<keyword evidence="1" id="KW-0805">Transcription regulation</keyword>
<dbReference type="RefSeq" id="WP_386809109.1">
    <property type="nucleotide sequence ID" value="NZ_JBHTMV010000004.1"/>
</dbReference>
<dbReference type="SMART" id="SM00347">
    <property type="entry name" value="HTH_MARR"/>
    <property type="match status" value="1"/>
</dbReference>
<dbReference type="InterPro" id="IPR000835">
    <property type="entry name" value="HTH_MarR-typ"/>
</dbReference>
<dbReference type="PROSITE" id="PS50995">
    <property type="entry name" value="HTH_MARR_2"/>
    <property type="match status" value="1"/>
</dbReference>
<reference evidence="6" key="1">
    <citation type="journal article" date="2019" name="Int. J. Syst. Evol. Microbiol.">
        <title>The Global Catalogue of Microorganisms (GCM) 10K type strain sequencing project: providing services to taxonomists for standard genome sequencing and annotation.</title>
        <authorList>
            <consortium name="The Broad Institute Genomics Platform"/>
            <consortium name="The Broad Institute Genome Sequencing Center for Infectious Disease"/>
            <person name="Wu L."/>
            <person name="Ma J."/>
        </authorList>
    </citation>
    <scope>NUCLEOTIDE SEQUENCE [LARGE SCALE GENOMIC DNA]</scope>
    <source>
        <strain evidence="6">CCUG 62221</strain>
    </source>
</reference>
<evidence type="ECO:0000313" key="5">
    <source>
        <dbReference type="EMBL" id="MFD1293911.1"/>
    </source>
</evidence>
<feature type="domain" description="HTH marR-type" evidence="4">
    <location>
        <begin position="11"/>
        <end position="146"/>
    </location>
</feature>
<organism evidence="5 6">
    <name type="scientific">Lutibacter holmesii</name>
    <dbReference type="NCBI Taxonomy" id="1137985"/>
    <lineage>
        <taxon>Bacteria</taxon>
        <taxon>Pseudomonadati</taxon>
        <taxon>Bacteroidota</taxon>
        <taxon>Flavobacteriia</taxon>
        <taxon>Flavobacteriales</taxon>
        <taxon>Flavobacteriaceae</taxon>
        <taxon>Lutibacter</taxon>
    </lineage>
</organism>
<evidence type="ECO:0000256" key="2">
    <source>
        <dbReference type="ARBA" id="ARBA00023125"/>
    </source>
</evidence>
<dbReference type="EMBL" id="JBHTMV010000004">
    <property type="protein sequence ID" value="MFD1293911.1"/>
    <property type="molecule type" value="Genomic_DNA"/>
</dbReference>
<evidence type="ECO:0000259" key="4">
    <source>
        <dbReference type="PROSITE" id="PS50995"/>
    </source>
</evidence>
<evidence type="ECO:0000256" key="3">
    <source>
        <dbReference type="ARBA" id="ARBA00023163"/>
    </source>
</evidence>
<dbReference type="InterPro" id="IPR036390">
    <property type="entry name" value="WH_DNA-bd_sf"/>
</dbReference>
<dbReference type="Pfam" id="PF01047">
    <property type="entry name" value="MarR"/>
    <property type="match status" value="1"/>
</dbReference>
<comment type="caution">
    <text evidence="5">The sequence shown here is derived from an EMBL/GenBank/DDBJ whole genome shotgun (WGS) entry which is preliminary data.</text>
</comment>
<dbReference type="SUPFAM" id="SSF46785">
    <property type="entry name" value="Winged helix' DNA-binding domain"/>
    <property type="match status" value="1"/>
</dbReference>
<protein>
    <submittedName>
        <fullName evidence="5">MarR family winged helix-turn-helix transcriptional regulator</fullName>
    </submittedName>
</protein>
<gene>
    <name evidence="5" type="ORF">ACFQ5N_08695</name>
</gene>
<dbReference type="PANTHER" id="PTHR42756:SF1">
    <property type="entry name" value="TRANSCRIPTIONAL REPRESSOR OF EMRAB OPERON"/>
    <property type="match status" value="1"/>
</dbReference>
<evidence type="ECO:0000256" key="1">
    <source>
        <dbReference type="ARBA" id="ARBA00023015"/>
    </source>
</evidence>
<keyword evidence="3" id="KW-0804">Transcription</keyword>
<evidence type="ECO:0000313" key="6">
    <source>
        <dbReference type="Proteomes" id="UP001597241"/>
    </source>
</evidence>
<accession>A0ABW3WQH0</accession>
<dbReference type="Gene3D" id="1.10.10.10">
    <property type="entry name" value="Winged helix-like DNA-binding domain superfamily/Winged helix DNA-binding domain"/>
    <property type="match status" value="1"/>
</dbReference>
<proteinExistence type="predicted"/>
<keyword evidence="6" id="KW-1185">Reference proteome</keyword>
<keyword evidence="2" id="KW-0238">DNA-binding</keyword>
<name>A0ABW3WQH0_9FLAO</name>
<dbReference type="InterPro" id="IPR036388">
    <property type="entry name" value="WH-like_DNA-bd_sf"/>
</dbReference>
<dbReference type="PRINTS" id="PR00598">
    <property type="entry name" value="HTHMARR"/>
</dbReference>